<dbReference type="Gene3D" id="3.90.1150.140">
    <property type="match status" value="1"/>
</dbReference>
<dbReference type="PANTHER" id="PTHR42915:SF1">
    <property type="entry name" value="PEPTIDOGLYCAN BETA-N-ACETYLMURAMIDASE NAMZ"/>
    <property type="match status" value="1"/>
</dbReference>
<reference evidence="3 4" key="1">
    <citation type="submission" date="2017-11" db="EMBL/GenBank/DDBJ databases">
        <title>Infants hospitalized years apart are colonized by the same room-sourced microbial strains.</title>
        <authorList>
            <person name="Brooks B."/>
            <person name="Olm M.R."/>
            <person name="Firek B.A."/>
            <person name="Baker R."/>
            <person name="Thomas B.C."/>
            <person name="Morowitz M.J."/>
            <person name="Banfield J.F."/>
        </authorList>
    </citation>
    <scope>NUCLEOTIDE SEQUENCE [LARGE SCALE GENOMIC DNA]</scope>
    <source>
        <strain evidence="3">S2_009_000_R2_76</strain>
    </source>
</reference>
<dbReference type="Proteomes" id="UP000249645">
    <property type="component" value="Unassembled WGS sequence"/>
</dbReference>
<dbReference type="PANTHER" id="PTHR42915">
    <property type="entry name" value="HYPOTHETICAL 460 KDA PROTEIN IN FEUA-SIGW INTERGENIC REGION [PRECURSOR]"/>
    <property type="match status" value="1"/>
</dbReference>
<protein>
    <submittedName>
        <fullName evidence="3">DUF1343 domain-containing protein</fullName>
    </submittedName>
</protein>
<name>A0A2W5EHF6_9SPHI</name>
<comment type="caution">
    <text evidence="3">The sequence shown here is derived from an EMBL/GenBank/DDBJ whole genome shotgun (WGS) entry which is preliminary data.</text>
</comment>
<evidence type="ECO:0000259" key="1">
    <source>
        <dbReference type="Pfam" id="PF07075"/>
    </source>
</evidence>
<evidence type="ECO:0000259" key="2">
    <source>
        <dbReference type="Pfam" id="PF20732"/>
    </source>
</evidence>
<dbReference type="InterPro" id="IPR048502">
    <property type="entry name" value="NamZ_N"/>
</dbReference>
<evidence type="ECO:0000313" key="3">
    <source>
        <dbReference type="EMBL" id="PZP42488.1"/>
    </source>
</evidence>
<sequence>MKKIIAVCSLFLLLYGNVRSQENKKTILPQGKATKWYKKALKTKPGAYQLKEYLPLLEGKKVAIYANQTTVIGQKHLVDSLKSLGINIVKIFGPEHGFRGTADAGEHVDTYIDKETGIKVVSLYGAKSTPSAEDLADVDVTVFDLQDVGMRFFTYILSLQHFLEGSIDNRKPVILLDRPNPNGFYVDGPVLDMQFKSGVGPQPIPVVHGMTMGEYAQLLIGEHWLKTNVNYTPETVGLTIIKCKKYDHRYLYQLPVPPSPNLKDMAAIYWYASTCFFEGTNLSEGRGTDHPFTVFGHPDLPHNLFSFVPTSRPGAKSSKLYDKTCYGWDVTNIAPPSQIDLSWLIKAHELFPQKDSFFLKPTDTSKIENWFFNRLAGNATLMQQIKSGITEIQIRESWNNELVKFKQKRKKYLLYKDFE</sequence>
<proteinExistence type="predicted"/>
<dbReference type="Gene3D" id="3.40.50.12170">
    <property type="entry name" value="Uncharacterised protein PF07075, DUF1343"/>
    <property type="match status" value="1"/>
</dbReference>
<dbReference type="GO" id="GO:0033922">
    <property type="term" value="F:peptidoglycan beta-N-acetylmuramidase activity"/>
    <property type="evidence" value="ECO:0007669"/>
    <property type="project" value="InterPro"/>
</dbReference>
<gene>
    <name evidence="3" type="ORF">DI598_16885</name>
</gene>
<dbReference type="InterPro" id="IPR008302">
    <property type="entry name" value="NamZ"/>
</dbReference>
<evidence type="ECO:0000313" key="4">
    <source>
        <dbReference type="Proteomes" id="UP000249645"/>
    </source>
</evidence>
<feature type="domain" description="Peptidoglycan beta-N-acetylmuramidase NamZ N-terminal" evidence="1">
    <location>
        <begin position="62"/>
        <end position="265"/>
    </location>
</feature>
<dbReference type="Pfam" id="PF07075">
    <property type="entry name" value="NamZ_N"/>
    <property type="match status" value="1"/>
</dbReference>
<dbReference type="Pfam" id="PF20732">
    <property type="entry name" value="NamZ_C"/>
    <property type="match status" value="1"/>
</dbReference>
<dbReference type="AlphaFoldDB" id="A0A2W5EHF6"/>
<dbReference type="InterPro" id="IPR048503">
    <property type="entry name" value="NamZ_C"/>
</dbReference>
<dbReference type="PIRSF" id="PIRSF016719">
    <property type="entry name" value="UCP016719"/>
    <property type="match status" value="1"/>
</dbReference>
<accession>A0A2W5EHF6</accession>
<feature type="domain" description="Peptidoglycan beta-N-acetylmuramidase NamZ C-terminal" evidence="2">
    <location>
        <begin position="270"/>
        <end position="415"/>
    </location>
</feature>
<organism evidence="3 4">
    <name type="scientific">Pseudopedobacter saltans</name>
    <dbReference type="NCBI Taxonomy" id="151895"/>
    <lineage>
        <taxon>Bacteria</taxon>
        <taxon>Pseudomonadati</taxon>
        <taxon>Bacteroidota</taxon>
        <taxon>Sphingobacteriia</taxon>
        <taxon>Sphingobacteriales</taxon>
        <taxon>Sphingobacteriaceae</taxon>
        <taxon>Pseudopedobacter</taxon>
    </lineage>
</organism>
<dbReference type="EMBL" id="QFOI01000429">
    <property type="protein sequence ID" value="PZP42488.1"/>
    <property type="molecule type" value="Genomic_DNA"/>
</dbReference>